<feature type="transmembrane region" description="Helical" evidence="1">
    <location>
        <begin position="93"/>
        <end position="113"/>
    </location>
</feature>
<dbReference type="PANTHER" id="PTHR40400:SF1">
    <property type="entry name" value="SLR1512 PROTEIN"/>
    <property type="match status" value="1"/>
</dbReference>
<evidence type="ECO:0000313" key="3">
    <source>
        <dbReference type="Proteomes" id="UP000594001"/>
    </source>
</evidence>
<keyword evidence="1" id="KW-1133">Transmembrane helix</keyword>
<name>A0A7L9RTI0_9PROT</name>
<evidence type="ECO:0000313" key="2">
    <source>
        <dbReference type="EMBL" id="QOL19920.1"/>
    </source>
</evidence>
<dbReference type="Pfam" id="PF05982">
    <property type="entry name" value="Sbt_1"/>
    <property type="match status" value="1"/>
</dbReference>
<dbReference type="EMBL" id="CP054719">
    <property type="protein sequence ID" value="QOL19920.1"/>
    <property type="molecule type" value="Genomic_DNA"/>
</dbReference>
<accession>A0A7L9RTI0</accession>
<feature type="transmembrane region" description="Helical" evidence="1">
    <location>
        <begin position="256"/>
        <end position="274"/>
    </location>
</feature>
<feature type="transmembrane region" description="Helical" evidence="1">
    <location>
        <begin position="125"/>
        <end position="143"/>
    </location>
</feature>
<organism evidence="2 3">
    <name type="scientific">Candidatus Bodocaedibacter vickermanii</name>
    <dbReference type="NCBI Taxonomy" id="2741701"/>
    <lineage>
        <taxon>Bacteria</taxon>
        <taxon>Pseudomonadati</taxon>
        <taxon>Pseudomonadota</taxon>
        <taxon>Alphaproteobacteria</taxon>
        <taxon>Holosporales</taxon>
        <taxon>Candidatus Paracaedibacteraceae</taxon>
        <taxon>Candidatus Bodocaedibacter</taxon>
    </lineage>
</organism>
<dbReference type="InterPro" id="IPR010293">
    <property type="entry name" value="Sbt_1"/>
</dbReference>
<dbReference type="RefSeq" id="WP_350331477.1">
    <property type="nucleotide sequence ID" value="NZ_CP054719.1"/>
</dbReference>
<feature type="transmembrane region" description="Helical" evidence="1">
    <location>
        <begin position="192"/>
        <end position="214"/>
    </location>
</feature>
<reference evidence="2 3" key="1">
    <citation type="submission" date="2020-06" db="EMBL/GenBank/DDBJ databases">
        <title>The endosymbiont of the kinetoplastid Bodo saltans is a Paracaedibacter-like alpha-proteobacterium possessing a putative toxin-antitoxin system.</title>
        <authorList>
            <person name="Midha S."/>
            <person name="Rigden D.J."/>
            <person name="Siozios S."/>
            <person name="Hurst G.D.D."/>
            <person name="Jackson A.P."/>
        </authorList>
    </citation>
    <scope>NUCLEOTIDE SEQUENCE [LARGE SCALE GENOMIC DNA]</scope>
    <source>
        <strain evidence="2">Lake Konstanz</strain>
    </source>
</reference>
<keyword evidence="1" id="KW-0812">Transmembrane</keyword>
<feature type="transmembrane region" description="Helical" evidence="1">
    <location>
        <begin position="58"/>
        <end position="81"/>
    </location>
</feature>
<keyword evidence="3" id="KW-1185">Reference proteome</keyword>
<sequence>MDILLSSPGIFFAVGLLLSRLNKNVHLPREVIRFLSIYLVISIGLKGGKELRNLDAMLAAQAVGLGVLLGLVHGALLFYGLRCFSKFGSEKSASLAAHYGSVSVGTFMVAVTFLKVEGILFESELYLFLVAMECPAILIALGLHQIHQTRSGFHLPTILRKVFYHETIVALLFGLVVGTVANITFLDSLKPFYGDLFVGVLTFFMLSMGMEAGHYWDQIKDVGLKFVWWGIALQLFGAMLGLIAGIGFGLSAGGTTLLMILMGSASYIAAPCVMRESLPNANNSAVFLLSLGITFPINVLFGVKGYLFIAQYIVG</sequence>
<proteinExistence type="predicted"/>
<protein>
    <submittedName>
        <fullName evidence="2">Sodium-dependent bicarbonate transport family permease</fullName>
    </submittedName>
</protein>
<dbReference type="PANTHER" id="PTHR40400">
    <property type="entry name" value="SLR1512 PROTEIN"/>
    <property type="match status" value="1"/>
</dbReference>
<feature type="transmembrane region" description="Helical" evidence="1">
    <location>
        <begin position="163"/>
        <end position="186"/>
    </location>
</feature>
<dbReference type="KEGG" id="pbal:CPBP_00691"/>
<keyword evidence="1" id="KW-0472">Membrane</keyword>
<dbReference type="AlphaFoldDB" id="A0A7L9RTI0"/>
<feature type="transmembrane region" description="Helical" evidence="1">
    <location>
        <begin position="226"/>
        <end position="250"/>
    </location>
</feature>
<dbReference type="Proteomes" id="UP000594001">
    <property type="component" value="Chromosome"/>
</dbReference>
<feature type="transmembrane region" description="Helical" evidence="1">
    <location>
        <begin position="286"/>
        <end position="309"/>
    </location>
</feature>
<gene>
    <name evidence="2" type="ORF">CPBP_00691</name>
</gene>
<evidence type="ECO:0000256" key="1">
    <source>
        <dbReference type="SAM" id="Phobius"/>
    </source>
</evidence>